<dbReference type="InterPro" id="IPR051782">
    <property type="entry name" value="ABC_Transporter_VariousFunc"/>
</dbReference>
<gene>
    <name evidence="5" type="ORF">HMPREF1978_00295</name>
</gene>
<dbReference type="SUPFAM" id="SSF52540">
    <property type="entry name" value="P-loop containing nucleoside triphosphate hydrolases"/>
    <property type="match status" value="1"/>
</dbReference>
<dbReference type="Pfam" id="PF00005">
    <property type="entry name" value="ABC_tran"/>
    <property type="match status" value="1"/>
</dbReference>
<name>U1RJI2_9ACTO</name>
<dbReference type="PANTHER" id="PTHR42939">
    <property type="entry name" value="ABC TRANSPORTER ATP-BINDING PROTEIN ALBC-RELATED"/>
    <property type="match status" value="1"/>
</dbReference>
<dbReference type="PANTHER" id="PTHR42939:SF1">
    <property type="entry name" value="ABC TRANSPORTER ATP-BINDING PROTEIN ALBC-RELATED"/>
    <property type="match status" value="1"/>
</dbReference>
<dbReference type="GO" id="GO:0005524">
    <property type="term" value="F:ATP binding"/>
    <property type="evidence" value="ECO:0007669"/>
    <property type="project" value="UniProtKB-KW"/>
</dbReference>
<dbReference type="Proteomes" id="UP000016481">
    <property type="component" value="Unassembled WGS sequence"/>
</dbReference>
<dbReference type="HOGENOM" id="CLU_1438256_0_0_11"/>
<sequence>MCKSIIDECNIAPYLKHHISKLSTGNKQRLSLALSLLQDPDVYILDEPLNGLDPEGIEWFNRKVRTLASEQKVVIFATHLLAEAEAIVDRTVFLMDGHIIYAGSIQDIATSITRKADYVCLTDNSDQCIQNDTVKIYCDKLVSIFYDPHRQLPNTVSLEAYTREHNIPLTALYRLKSYDFKAIGGTDK</sequence>
<dbReference type="InterPro" id="IPR003439">
    <property type="entry name" value="ABC_transporter-like_ATP-bd"/>
</dbReference>
<evidence type="ECO:0000256" key="1">
    <source>
        <dbReference type="ARBA" id="ARBA00022448"/>
    </source>
</evidence>
<dbReference type="GO" id="GO:0016887">
    <property type="term" value="F:ATP hydrolysis activity"/>
    <property type="evidence" value="ECO:0007669"/>
    <property type="project" value="InterPro"/>
</dbReference>
<organism evidence="5 6">
    <name type="scientific">Actinomyces graevenitzii F0530</name>
    <dbReference type="NCBI Taxonomy" id="1321817"/>
    <lineage>
        <taxon>Bacteria</taxon>
        <taxon>Bacillati</taxon>
        <taxon>Actinomycetota</taxon>
        <taxon>Actinomycetes</taxon>
        <taxon>Actinomycetales</taxon>
        <taxon>Actinomycetaceae</taxon>
        <taxon>Actinomyces</taxon>
    </lineage>
</organism>
<dbReference type="Gene3D" id="3.40.50.300">
    <property type="entry name" value="P-loop containing nucleotide triphosphate hydrolases"/>
    <property type="match status" value="1"/>
</dbReference>
<evidence type="ECO:0000313" key="6">
    <source>
        <dbReference type="Proteomes" id="UP000016481"/>
    </source>
</evidence>
<dbReference type="InterPro" id="IPR027417">
    <property type="entry name" value="P-loop_NTPase"/>
</dbReference>
<reference evidence="5 6" key="1">
    <citation type="submission" date="2013-08" db="EMBL/GenBank/DDBJ databases">
        <authorList>
            <person name="Weinstock G."/>
            <person name="Sodergren E."/>
            <person name="Wylie T."/>
            <person name="Fulton L."/>
            <person name="Fulton R."/>
            <person name="Fronick C."/>
            <person name="O'Laughlin M."/>
            <person name="Godfrey J."/>
            <person name="Miner T."/>
            <person name="Herter B."/>
            <person name="Appelbaum E."/>
            <person name="Cordes M."/>
            <person name="Lek S."/>
            <person name="Wollam A."/>
            <person name="Pepin K.H."/>
            <person name="Palsikar V.B."/>
            <person name="Mitreva M."/>
            <person name="Wilson R.K."/>
        </authorList>
    </citation>
    <scope>NUCLEOTIDE SEQUENCE [LARGE SCALE GENOMIC DNA]</scope>
    <source>
        <strain evidence="5 6">F0530</strain>
    </source>
</reference>
<dbReference type="EMBL" id="AWSC01000009">
    <property type="protein sequence ID" value="ERH18632.1"/>
    <property type="molecule type" value="Genomic_DNA"/>
</dbReference>
<evidence type="ECO:0000256" key="2">
    <source>
        <dbReference type="ARBA" id="ARBA00022741"/>
    </source>
</evidence>
<evidence type="ECO:0000313" key="5">
    <source>
        <dbReference type="EMBL" id="ERH18632.1"/>
    </source>
</evidence>
<keyword evidence="3" id="KW-0067">ATP-binding</keyword>
<feature type="domain" description="ABC transporter" evidence="4">
    <location>
        <begin position="5"/>
        <end position="50"/>
    </location>
</feature>
<accession>U1RJI2</accession>
<evidence type="ECO:0000256" key="3">
    <source>
        <dbReference type="ARBA" id="ARBA00022840"/>
    </source>
</evidence>
<proteinExistence type="predicted"/>
<evidence type="ECO:0000259" key="4">
    <source>
        <dbReference type="Pfam" id="PF00005"/>
    </source>
</evidence>
<keyword evidence="1" id="KW-0813">Transport</keyword>
<keyword evidence="2" id="KW-0547">Nucleotide-binding</keyword>
<dbReference type="AlphaFoldDB" id="U1RJI2"/>
<comment type="caution">
    <text evidence="5">The sequence shown here is derived from an EMBL/GenBank/DDBJ whole genome shotgun (WGS) entry which is preliminary data.</text>
</comment>
<protein>
    <recommendedName>
        <fullName evidence="4">ABC transporter domain-containing protein</fullName>
    </recommendedName>
</protein>